<name>A0A6J1TGY4_FRAOC</name>
<proteinExistence type="predicted"/>
<gene>
    <name evidence="3" type="primary">LOC113215573</name>
</gene>
<evidence type="ECO:0000313" key="3">
    <source>
        <dbReference type="RefSeq" id="XP_026290995.1"/>
    </source>
</evidence>
<protein>
    <submittedName>
        <fullName evidence="3">Uncharacterized protein LOC113215573</fullName>
    </submittedName>
</protein>
<dbReference type="PANTHER" id="PTHR45786:SF74">
    <property type="entry name" value="ATP-DEPENDENT DNA HELICASE"/>
    <property type="match status" value="1"/>
</dbReference>
<keyword evidence="2" id="KW-1185">Reference proteome</keyword>
<dbReference type="Proteomes" id="UP000504606">
    <property type="component" value="Unplaced"/>
</dbReference>
<dbReference type="PANTHER" id="PTHR45786">
    <property type="entry name" value="DNA BINDING PROTEIN-LIKE"/>
    <property type="match status" value="1"/>
</dbReference>
<dbReference type="AlphaFoldDB" id="A0A6J1TGY4"/>
<dbReference type="OrthoDB" id="1728974at2759"/>
<dbReference type="KEGG" id="foc:113215573"/>
<sequence length="380" mass="43675">MMEIRQGHPTMVKFYFMDFSENNYSTILAKRRQGLQHNAYLSDDTLQRLELYLRQNNSFVKAFKTTKEIELEERQRALDENRPFRDVVIVINPKDPATRVVRVDDDYVDRLLRGTQYTITPVADGVGAIFTGLLPPMSDDAKYFPRPQEAGEHGPGTVGPSRRTLNIQQFPLLHLHGETSHLDMAEERANRTPLAEYYRYRIAFRDADFNVLHEAKKLFAMYLINGALIVLYEWLSYRASHQETLKAESYNTLRQFVAARALEQGRRIGGIVILPPGIYGSPRYMKNLFYDALAVSQKLGHPSWMVTLTCNSKWPEIIRECNRSGTDPNYRYDIVNRAYEMRATQLFSDIVREQIFGKVAGEMTANSKGVVSLIHMGCTS</sequence>
<dbReference type="Pfam" id="PF14214">
    <property type="entry name" value="Helitron_like_N"/>
    <property type="match status" value="1"/>
</dbReference>
<feature type="domain" description="Helitron helicase-like" evidence="1">
    <location>
        <begin position="197"/>
        <end position="362"/>
    </location>
</feature>
<dbReference type="RefSeq" id="XP_026290995.1">
    <property type="nucleotide sequence ID" value="XM_026435210.1"/>
</dbReference>
<evidence type="ECO:0000313" key="2">
    <source>
        <dbReference type="Proteomes" id="UP000504606"/>
    </source>
</evidence>
<dbReference type="InterPro" id="IPR025476">
    <property type="entry name" value="Helitron_helicase-like"/>
</dbReference>
<evidence type="ECO:0000259" key="1">
    <source>
        <dbReference type="Pfam" id="PF14214"/>
    </source>
</evidence>
<organism evidence="2 3">
    <name type="scientific">Frankliniella occidentalis</name>
    <name type="common">Western flower thrips</name>
    <name type="synonym">Euthrips occidentalis</name>
    <dbReference type="NCBI Taxonomy" id="133901"/>
    <lineage>
        <taxon>Eukaryota</taxon>
        <taxon>Metazoa</taxon>
        <taxon>Ecdysozoa</taxon>
        <taxon>Arthropoda</taxon>
        <taxon>Hexapoda</taxon>
        <taxon>Insecta</taxon>
        <taxon>Pterygota</taxon>
        <taxon>Neoptera</taxon>
        <taxon>Paraneoptera</taxon>
        <taxon>Thysanoptera</taxon>
        <taxon>Terebrantia</taxon>
        <taxon>Thripoidea</taxon>
        <taxon>Thripidae</taxon>
        <taxon>Frankliniella</taxon>
    </lineage>
</organism>
<dbReference type="GeneID" id="113215573"/>
<accession>A0A6J1TGY4</accession>
<reference evidence="3" key="1">
    <citation type="submission" date="2025-08" db="UniProtKB">
        <authorList>
            <consortium name="RefSeq"/>
        </authorList>
    </citation>
    <scope>IDENTIFICATION</scope>
    <source>
        <tissue evidence="3">Whole organism</tissue>
    </source>
</reference>